<gene>
    <name evidence="2" type="ORF">SAMN04244550_00222</name>
</gene>
<name>A0A1G7CBE8_RHOCA</name>
<keyword evidence="1" id="KW-0812">Transmembrane</keyword>
<proteinExistence type="predicted"/>
<organism evidence="2 3">
    <name type="scientific">Rhodobacter capsulatus</name>
    <name type="common">Rhodopseudomonas capsulata</name>
    <dbReference type="NCBI Taxonomy" id="1061"/>
    <lineage>
        <taxon>Bacteria</taxon>
        <taxon>Pseudomonadati</taxon>
        <taxon>Pseudomonadota</taxon>
        <taxon>Alphaproteobacteria</taxon>
        <taxon>Rhodobacterales</taxon>
        <taxon>Rhodobacter group</taxon>
        <taxon>Rhodobacter</taxon>
    </lineage>
</organism>
<keyword evidence="1" id="KW-1133">Transmembrane helix</keyword>
<dbReference type="OrthoDB" id="7876207at2"/>
<accession>A0A1G7CBE8</accession>
<dbReference type="Proteomes" id="UP000183812">
    <property type="component" value="Unassembled WGS sequence"/>
</dbReference>
<sequence length="228" mass="25250">MTAVRSPERPGAERGGAAGLMRRLRRLLRDERGSIPIEGVMGALLILGWYVIAFQFFDAFRAKAQTLKASYTVADMISREETPIGPTYMAGAKRMFDFMLNSDASRSWMRVSIIYCPSDGKADTTIDCDGSTYKFAIEKSWATGATPVHTATTINAEKDRIPLMSEGDYAVILETSLSYNPIFDIGQKSLTLDGGQTWTSQGLSEQLRFSNFIITRSRGVRNTWSDAS</sequence>
<dbReference type="EMBL" id="FNAY01000001">
    <property type="protein sequence ID" value="SDE36657.1"/>
    <property type="molecule type" value="Genomic_DNA"/>
</dbReference>
<protein>
    <submittedName>
        <fullName evidence="2">Flp pilus assembly protein TadG</fullName>
    </submittedName>
</protein>
<dbReference type="RefSeq" id="WP_139182360.1">
    <property type="nucleotide sequence ID" value="NZ_CP119563.1"/>
</dbReference>
<keyword evidence="1" id="KW-0472">Membrane</keyword>
<reference evidence="2 3" key="1">
    <citation type="submission" date="2016-10" db="EMBL/GenBank/DDBJ databases">
        <authorList>
            <person name="de Groot N.N."/>
        </authorList>
    </citation>
    <scope>NUCLEOTIDE SEQUENCE [LARGE SCALE GENOMIC DNA]</scope>
    <source>
        <strain evidence="3">DSM 938 / 37b4</strain>
    </source>
</reference>
<feature type="transmembrane region" description="Helical" evidence="1">
    <location>
        <begin position="35"/>
        <end position="57"/>
    </location>
</feature>
<evidence type="ECO:0000256" key="1">
    <source>
        <dbReference type="SAM" id="Phobius"/>
    </source>
</evidence>
<evidence type="ECO:0000313" key="2">
    <source>
        <dbReference type="EMBL" id="SDE36657.1"/>
    </source>
</evidence>
<dbReference type="AlphaFoldDB" id="A0A1G7CBE8"/>
<evidence type="ECO:0000313" key="3">
    <source>
        <dbReference type="Proteomes" id="UP000183812"/>
    </source>
</evidence>